<dbReference type="OrthoDB" id="369729at2"/>
<gene>
    <name evidence="1" type="ORF">MAIT1_00367</name>
</gene>
<accession>A0A1Y2K7W5</accession>
<proteinExistence type="predicted"/>
<reference evidence="1 2" key="1">
    <citation type="journal article" date="2016" name="BMC Genomics">
        <title>Combined genomic and structural analyses of a cultured magnetotactic bacterium reveals its niche adaptation to a dynamic environment.</title>
        <authorList>
            <person name="Araujo A.C."/>
            <person name="Morillo V."/>
            <person name="Cypriano J."/>
            <person name="Teixeira L.C."/>
            <person name="Leao P."/>
            <person name="Lyra S."/>
            <person name="Almeida L.G."/>
            <person name="Bazylinski D.A."/>
            <person name="Vasconcellos A.T."/>
            <person name="Abreu F."/>
            <person name="Lins U."/>
        </authorList>
    </citation>
    <scope>NUCLEOTIDE SEQUENCE [LARGE SCALE GENOMIC DNA]</scope>
    <source>
        <strain evidence="1 2">IT-1</strain>
    </source>
</reference>
<dbReference type="AlphaFoldDB" id="A0A1Y2K7W5"/>
<name>A0A1Y2K7W5_9PROT</name>
<sequence length="271" mass="28971">MPRAIPCDNPARREWMKRLTAGVAAGGISFWAATRIALADHHIHPGMQGIIDAHGDVRVNGQPAQKGASIKQGDVVATGPRSRATFVVGGDVFLMRPNSEVTVSVGEKSAGGASTTNRWLSGFKLKKGGILSAFSKGPKRTLTSTTATLGVRGTALYMQTMPNGATYFCPCYGTIDVADSAGRQSLTVNSIHHDAPLFIYGPDAPMALEKAPMLNHTDAELMMIEALASRQPPFVQHPLSHGMLPNGYYPYGTGHYGGGYYEYEKKAPKPK</sequence>
<keyword evidence="2" id="KW-1185">Reference proteome</keyword>
<dbReference type="InterPro" id="IPR006311">
    <property type="entry name" value="TAT_signal"/>
</dbReference>
<dbReference type="RefSeq" id="WP_085440452.1">
    <property type="nucleotide sequence ID" value="NZ_LVJN01000015.1"/>
</dbReference>
<evidence type="ECO:0008006" key="3">
    <source>
        <dbReference type="Google" id="ProtNLM"/>
    </source>
</evidence>
<dbReference type="Proteomes" id="UP000194003">
    <property type="component" value="Unassembled WGS sequence"/>
</dbReference>
<evidence type="ECO:0000313" key="1">
    <source>
        <dbReference type="EMBL" id="OSM06772.1"/>
    </source>
</evidence>
<dbReference type="STRING" id="1434232.MAIT1_00367"/>
<dbReference type="PROSITE" id="PS51318">
    <property type="entry name" value="TAT"/>
    <property type="match status" value="1"/>
</dbReference>
<organism evidence="1 2">
    <name type="scientific">Magnetofaba australis IT-1</name>
    <dbReference type="NCBI Taxonomy" id="1434232"/>
    <lineage>
        <taxon>Bacteria</taxon>
        <taxon>Pseudomonadati</taxon>
        <taxon>Pseudomonadota</taxon>
        <taxon>Magnetococcia</taxon>
        <taxon>Magnetococcales</taxon>
        <taxon>Magnetococcaceae</taxon>
        <taxon>Magnetofaba</taxon>
    </lineage>
</organism>
<comment type="caution">
    <text evidence="1">The sequence shown here is derived from an EMBL/GenBank/DDBJ whole genome shotgun (WGS) entry which is preliminary data.</text>
</comment>
<protein>
    <recommendedName>
        <fullName evidence="3">FecR protein domain-containing protein</fullName>
    </recommendedName>
</protein>
<dbReference type="EMBL" id="LVJN01000015">
    <property type="protein sequence ID" value="OSM06772.1"/>
    <property type="molecule type" value="Genomic_DNA"/>
</dbReference>
<evidence type="ECO:0000313" key="2">
    <source>
        <dbReference type="Proteomes" id="UP000194003"/>
    </source>
</evidence>